<evidence type="ECO:0000313" key="4">
    <source>
        <dbReference type="Proteomes" id="UP000309138"/>
    </source>
</evidence>
<proteinExistence type="predicted"/>
<dbReference type="InterPro" id="IPR006076">
    <property type="entry name" value="FAD-dep_OxRdtase"/>
</dbReference>
<dbReference type="GO" id="GO:0005737">
    <property type="term" value="C:cytoplasm"/>
    <property type="evidence" value="ECO:0007669"/>
    <property type="project" value="TreeGrafter"/>
</dbReference>
<dbReference type="GO" id="GO:0016491">
    <property type="term" value="F:oxidoreductase activity"/>
    <property type="evidence" value="ECO:0007669"/>
    <property type="project" value="UniProtKB-KW"/>
</dbReference>
<reference evidence="3 4" key="1">
    <citation type="submission" date="2019-04" db="EMBL/GenBank/DDBJ databases">
        <authorList>
            <person name="Yang Y."/>
            <person name="Wei D."/>
        </authorList>
    </citation>
    <scope>NUCLEOTIDE SEQUENCE [LARGE SCALE GENOMIC DNA]</scope>
    <source>
        <strain evidence="3 4">L-1-4w-11</strain>
    </source>
</reference>
<keyword evidence="4" id="KW-1185">Reference proteome</keyword>
<dbReference type="EMBL" id="SWKR01000001">
    <property type="protein sequence ID" value="TKD53072.1"/>
    <property type="molecule type" value="Genomic_DNA"/>
</dbReference>
<dbReference type="Proteomes" id="UP000309138">
    <property type="component" value="Unassembled WGS sequence"/>
</dbReference>
<name>A0A4U1L7Z6_9SPHN</name>
<organism evidence="3 4">
    <name type="scientific">Sphingomonas baiyangensis</name>
    <dbReference type="NCBI Taxonomy" id="2572576"/>
    <lineage>
        <taxon>Bacteria</taxon>
        <taxon>Pseudomonadati</taxon>
        <taxon>Pseudomonadota</taxon>
        <taxon>Alphaproteobacteria</taxon>
        <taxon>Sphingomonadales</taxon>
        <taxon>Sphingomonadaceae</taxon>
        <taxon>Sphingomonas</taxon>
    </lineage>
</organism>
<evidence type="ECO:0000256" key="1">
    <source>
        <dbReference type="ARBA" id="ARBA00023002"/>
    </source>
</evidence>
<dbReference type="SUPFAM" id="SSF51905">
    <property type="entry name" value="FAD/NAD(P)-binding domain"/>
    <property type="match status" value="1"/>
</dbReference>
<evidence type="ECO:0000313" key="3">
    <source>
        <dbReference type="EMBL" id="TKD53072.1"/>
    </source>
</evidence>
<dbReference type="OrthoDB" id="7421214at2"/>
<feature type="domain" description="FAD dependent oxidoreductase" evidence="2">
    <location>
        <begin position="6"/>
        <end position="344"/>
    </location>
</feature>
<dbReference type="PANTHER" id="PTHR13847:SF287">
    <property type="entry name" value="FAD-DEPENDENT OXIDOREDUCTASE DOMAIN-CONTAINING PROTEIN 1"/>
    <property type="match status" value="1"/>
</dbReference>
<sequence>MSTAFDIAIVGGGIAGASLAGAIGRDARVLLLEAEDQPGYHATGRSAAFWSETYGGPAIQPLTTASGPMLREPPDWLGGETFLAPRGELFIAADDDAAALDAFVAEFAGTGVALERVDPRVMLPGLRPHWTLGVYEPTCMDIDVARLHAAYLALARRSGARIETGAALVAACRSGEIWQLETRAGAFGAAILVDAAGAWADSVAGMAGVAPLGIAPLRRTMVQLRVDPPMAADAPLVRDGRDRFYFKPESGRVWLSPHDEVPDAPRDAAPEEIDVAVAIDRFESAVDWRIEAVERRWAGLRSFAPDRLPVYGFDPTAEGFFWFAGQGGFGIQTAPAAAALAASLLTGAAPPAWLAGVDPTMYAPARLR</sequence>
<accession>A0A4U1L7Z6</accession>
<dbReference type="InterPro" id="IPR036188">
    <property type="entry name" value="FAD/NAD-bd_sf"/>
</dbReference>
<gene>
    <name evidence="3" type="ORF">FBR43_01655</name>
</gene>
<dbReference type="Pfam" id="PF01266">
    <property type="entry name" value="DAO"/>
    <property type="match status" value="1"/>
</dbReference>
<dbReference type="Gene3D" id="3.30.9.10">
    <property type="entry name" value="D-Amino Acid Oxidase, subunit A, domain 2"/>
    <property type="match status" value="1"/>
</dbReference>
<protein>
    <submittedName>
        <fullName evidence="3">FAD-binding oxidoreductase</fullName>
    </submittedName>
</protein>
<dbReference type="AlphaFoldDB" id="A0A4U1L7Z6"/>
<dbReference type="Gene3D" id="3.50.50.60">
    <property type="entry name" value="FAD/NAD(P)-binding domain"/>
    <property type="match status" value="1"/>
</dbReference>
<dbReference type="PANTHER" id="PTHR13847">
    <property type="entry name" value="SARCOSINE DEHYDROGENASE-RELATED"/>
    <property type="match status" value="1"/>
</dbReference>
<keyword evidence="1" id="KW-0560">Oxidoreductase</keyword>
<evidence type="ECO:0000259" key="2">
    <source>
        <dbReference type="Pfam" id="PF01266"/>
    </source>
</evidence>
<comment type="caution">
    <text evidence="3">The sequence shown here is derived from an EMBL/GenBank/DDBJ whole genome shotgun (WGS) entry which is preliminary data.</text>
</comment>
<dbReference type="RefSeq" id="WP_136941492.1">
    <property type="nucleotide sequence ID" value="NZ_SWKR01000001.1"/>
</dbReference>